<name>A0AB34KBC6_PRYPA</name>
<comment type="caution">
    <text evidence="2">The sequence shown here is derived from an EMBL/GenBank/DDBJ whole genome shotgun (WGS) entry which is preliminary data.</text>
</comment>
<accession>A0AB34KBC6</accession>
<evidence type="ECO:0000313" key="2">
    <source>
        <dbReference type="EMBL" id="KAL1529945.1"/>
    </source>
</evidence>
<organism evidence="2 3">
    <name type="scientific">Prymnesium parvum</name>
    <name type="common">Toxic golden alga</name>
    <dbReference type="NCBI Taxonomy" id="97485"/>
    <lineage>
        <taxon>Eukaryota</taxon>
        <taxon>Haptista</taxon>
        <taxon>Haptophyta</taxon>
        <taxon>Prymnesiophyceae</taxon>
        <taxon>Prymnesiales</taxon>
        <taxon>Prymnesiaceae</taxon>
        <taxon>Prymnesium</taxon>
    </lineage>
</organism>
<dbReference type="Proteomes" id="UP001515480">
    <property type="component" value="Unassembled WGS sequence"/>
</dbReference>
<evidence type="ECO:0008006" key="4">
    <source>
        <dbReference type="Google" id="ProtNLM"/>
    </source>
</evidence>
<feature type="region of interest" description="Disordered" evidence="1">
    <location>
        <begin position="445"/>
        <end position="509"/>
    </location>
</feature>
<gene>
    <name evidence="2" type="ORF">AB1Y20_000873</name>
</gene>
<feature type="compositionally biased region" description="Low complexity" evidence="1">
    <location>
        <begin position="223"/>
        <end position="234"/>
    </location>
</feature>
<evidence type="ECO:0000256" key="1">
    <source>
        <dbReference type="SAM" id="MobiDB-lite"/>
    </source>
</evidence>
<keyword evidence="3" id="KW-1185">Reference proteome</keyword>
<sequence length="936" mass="101910">MNLADLLKEDILQIACLSSSSSCSSASNANNDAARAHSLCACAATLHPFCFLFHNWVRLRLSGECSISPSEAIAIHTAHQDGEDTEGAVVSLASSDSEGIGSSDEESSKALDSARDCALHEEERACALDELATCADAVVAALEGHIGSPQEQRQHLKAQLQAGRTLSADRLSAAVNQIIEWYNVLSVLACSFPSSLDVMQVDTKHADASGSSTRDEEAEDGPSSKSGDNAASSSPKKTPAQLLAEQLEIPEMLLETQDAGKPLQPLLIGASAAQHAGQWAMALQALRETPLPAIERAAVKRWRLWARSHSKFLAKSVRTLSTVREQRPNKLLHEWLALNDYCDWVQHHFVELFTFEVLTEWYSQRATWCQGTANLAMTLCVGVESWQACRDFMNMRSRQFRHNPHAGAMKTVLAIKRLIELLRNPPKQPLAVYIELDCWRVEPEMSEGDSMDGASSSDVKFQQRSRQDAKQKAKQDRKQEVMQDTNQNAKQDAKQDTFEEQSPLCDPSDEMLELPEGVISSGELKGVDAPSGPDLDSDAVEVPLAVKLGFDPASMRSLGGHVFVIHIEDSLRAADSSPSHESDEAPTASGDAARVARAHEDEETTNGPGEDAKKPGVTSQETRTPQLSLSSYTVYSSWSGQYTLQDWLDSRPELCLMSENAFSVWLGALEVLLQVTHWNKEAEELLAFMFGADTNTSDSYSQPVDAAAPAAAPVNAVDGGGTPPQPAAAESVSMAGTTGRAGDANFADLRVSDPAFAAGEGLNEAKIVGKLIPGTMFVTSPVNRKPVPSQLPLPTLEASAVLSMEEDIAEPLRLDDGICEDSADDADSEEELYGDEIGSYDCWESPTGNWQIEYKEPVLWELHFWAQSFDRDSLEHNARVVKALQGSSRADHQGIVERLARENLSKLDRMQARTLCTSPFGHRCIRGFSLEQPVAN</sequence>
<feature type="region of interest" description="Disordered" evidence="1">
    <location>
        <begin position="79"/>
        <end position="107"/>
    </location>
</feature>
<dbReference type="EMBL" id="JBGBPQ010000001">
    <property type="protein sequence ID" value="KAL1529945.1"/>
    <property type="molecule type" value="Genomic_DNA"/>
</dbReference>
<reference evidence="2 3" key="1">
    <citation type="journal article" date="2024" name="Science">
        <title>Giant polyketide synthase enzymes in the biosynthesis of giant marine polyether toxins.</title>
        <authorList>
            <person name="Fallon T.R."/>
            <person name="Shende V.V."/>
            <person name="Wierzbicki I.H."/>
            <person name="Pendleton A.L."/>
            <person name="Watervoot N.F."/>
            <person name="Auber R.P."/>
            <person name="Gonzalez D.J."/>
            <person name="Wisecaver J.H."/>
            <person name="Moore B.S."/>
        </authorList>
    </citation>
    <scope>NUCLEOTIDE SEQUENCE [LARGE SCALE GENOMIC DNA]</scope>
    <source>
        <strain evidence="2 3">12B1</strain>
    </source>
</reference>
<protein>
    <recommendedName>
        <fullName evidence="4">Rab3 GTPase-activating protein catalytic subunit</fullName>
    </recommendedName>
</protein>
<feature type="region of interest" description="Disordered" evidence="1">
    <location>
        <begin position="574"/>
        <end position="625"/>
    </location>
</feature>
<feature type="compositionally biased region" description="Basic and acidic residues" evidence="1">
    <location>
        <begin position="465"/>
        <end position="481"/>
    </location>
</feature>
<feature type="compositionally biased region" description="Basic and acidic residues" evidence="1">
    <location>
        <begin position="574"/>
        <end position="583"/>
    </location>
</feature>
<dbReference type="AlphaFoldDB" id="A0AB34KBC6"/>
<proteinExistence type="predicted"/>
<evidence type="ECO:0000313" key="3">
    <source>
        <dbReference type="Proteomes" id="UP001515480"/>
    </source>
</evidence>
<feature type="region of interest" description="Disordered" evidence="1">
    <location>
        <begin position="205"/>
        <end position="239"/>
    </location>
</feature>